<proteinExistence type="predicted"/>
<comment type="caution">
    <text evidence="2">The sequence shown here is derived from an EMBL/GenBank/DDBJ whole genome shotgun (WGS) entry which is preliminary data.</text>
</comment>
<evidence type="ECO:0000256" key="1">
    <source>
        <dbReference type="SAM" id="MobiDB-lite"/>
    </source>
</evidence>
<sequence>MPPPRRVVRAPPGHVSPSTLGSPYNSRISSGDSSHNPSTRSSDSSSDSDSLTSSGNDELTSSSDELSYDKMSLSERMRGGSEEEKSAESSEDCSNEHIDEAEDEESERSVPSTRSTSTRTIKSDASSYGFSSLEEFGYPEKKDISESSTVVRQWIFAAKSFFHSETPPVAVTKVNCIIFNRTLRQLRCLLFLFQRIHSFYTVL</sequence>
<reference evidence="2 3" key="1">
    <citation type="journal article" date="2017" name="Curr. Biol.">
        <title>Genome architecture and evolution of a unichromosomal asexual nematode.</title>
        <authorList>
            <person name="Fradin H."/>
            <person name="Zegar C."/>
            <person name="Gutwein M."/>
            <person name="Lucas J."/>
            <person name="Kovtun M."/>
            <person name="Corcoran D."/>
            <person name="Baugh L.R."/>
            <person name="Kiontke K."/>
            <person name="Gunsalus K."/>
            <person name="Fitch D.H."/>
            <person name="Piano F."/>
        </authorList>
    </citation>
    <scope>NUCLEOTIDE SEQUENCE [LARGE SCALE GENOMIC DNA]</scope>
    <source>
        <strain evidence="2">PF1309</strain>
    </source>
</reference>
<organism evidence="2 3">
    <name type="scientific">Diploscapter pachys</name>
    <dbReference type="NCBI Taxonomy" id="2018661"/>
    <lineage>
        <taxon>Eukaryota</taxon>
        <taxon>Metazoa</taxon>
        <taxon>Ecdysozoa</taxon>
        <taxon>Nematoda</taxon>
        <taxon>Chromadorea</taxon>
        <taxon>Rhabditida</taxon>
        <taxon>Rhabditina</taxon>
        <taxon>Rhabditomorpha</taxon>
        <taxon>Rhabditoidea</taxon>
        <taxon>Rhabditidae</taxon>
        <taxon>Diploscapter</taxon>
    </lineage>
</organism>
<dbReference type="Proteomes" id="UP000218231">
    <property type="component" value="Unassembled WGS sequence"/>
</dbReference>
<feature type="region of interest" description="Disordered" evidence="1">
    <location>
        <begin position="1"/>
        <end position="121"/>
    </location>
</feature>
<feature type="compositionally biased region" description="Low complexity" evidence="1">
    <location>
        <begin position="32"/>
        <end position="54"/>
    </location>
</feature>
<protein>
    <submittedName>
        <fullName evidence="2">Uncharacterized protein</fullName>
    </submittedName>
</protein>
<gene>
    <name evidence="2" type="ORF">WR25_18804</name>
</gene>
<feature type="compositionally biased region" description="Low complexity" evidence="1">
    <location>
        <begin position="109"/>
        <end position="120"/>
    </location>
</feature>
<evidence type="ECO:0000313" key="3">
    <source>
        <dbReference type="Proteomes" id="UP000218231"/>
    </source>
</evidence>
<dbReference type="EMBL" id="LIAE01010604">
    <property type="protein sequence ID" value="PAV58036.1"/>
    <property type="molecule type" value="Genomic_DNA"/>
</dbReference>
<feature type="compositionally biased region" description="Polar residues" evidence="1">
    <location>
        <begin position="16"/>
        <end position="31"/>
    </location>
</feature>
<dbReference type="AlphaFoldDB" id="A0A2A2J8F3"/>
<evidence type="ECO:0000313" key="2">
    <source>
        <dbReference type="EMBL" id="PAV58036.1"/>
    </source>
</evidence>
<feature type="compositionally biased region" description="Polar residues" evidence="1">
    <location>
        <begin position="55"/>
        <end position="65"/>
    </location>
</feature>
<feature type="compositionally biased region" description="Basic and acidic residues" evidence="1">
    <location>
        <begin position="72"/>
        <end position="98"/>
    </location>
</feature>
<keyword evidence="3" id="KW-1185">Reference proteome</keyword>
<name>A0A2A2J8F3_9BILA</name>
<accession>A0A2A2J8F3</accession>